<accession>A0A8S5SQF0</accession>
<sequence length="72" mass="8131">MKIIIYTIGYLFIGCIVAGYQADDNTEPPEIMLYITFWPIMLLIGIAATLAIIPFTIGRILKAFISYLTEKE</sequence>
<dbReference type="EMBL" id="BK032650">
    <property type="protein sequence ID" value="DAF53277.1"/>
    <property type="molecule type" value="Genomic_DNA"/>
</dbReference>
<keyword evidence="1" id="KW-0472">Membrane</keyword>
<feature type="transmembrane region" description="Helical" evidence="1">
    <location>
        <begin position="34"/>
        <end position="57"/>
    </location>
</feature>
<keyword evidence="1" id="KW-1133">Transmembrane helix</keyword>
<name>A0A8S5SQF0_9CAUD</name>
<evidence type="ECO:0000313" key="2">
    <source>
        <dbReference type="EMBL" id="DAF53277.1"/>
    </source>
</evidence>
<reference evidence="2" key="1">
    <citation type="journal article" date="2021" name="Proc. Natl. Acad. Sci. U.S.A.">
        <title>A Catalog of Tens of Thousands of Viruses from Human Metagenomes Reveals Hidden Associations with Chronic Diseases.</title>
        <authorList>
            <person name="Tisza M.J."/>
            <person name="Buck C.B."/>
        </authorList>
    </citation>
    <scope>NUCLEOTIDE SEQUENCE</scope>
    <source>
        <strain evidence="2">Cto3L1</strain>
    </source>
</reference>
<organism evidence="2">
    <name type="scientific">Siphoviridae sp. cto3L1</name>
    <dbReference type="NCBI Taxonomy" id="2827942"/>
    <lineage>
        <taxon>Viruses</taxon>
        <taxon>Duplodnaviria</taxon>
        <taxon>Heunggongvirae</taxon>
        <taxon>Uroviricota</taxon>
        <taxon>Caudoviricetes</taxon>
    </lineage>
</organism>
<dbReference type="PROSITE" id="PS51257">
    <property type="entry name" value="PROKAR_LIPOPROTEIN"/>
    <property type="match status" value="1"/>
</dbReference>
<evidence type="ECO:0000256" key="1">
    <source>
        <dbReference type="SAM" id="Phobius"/>
    </source>
</evidence>
<keyword evidence="1" id="KW-0812">Transmembrane</keyword>
<feature type="transmembrane region" description="Helical" evidence="1">
    <location>
        <begin position="5"/>
        <end position="22"/>
    </location>
</feature>
<proteinExistence type="predicted"/>
<protein>
    <submittedName>
        <fullName evidence="2">Uncharacterized protein</fullName>
    </submittedName>
</protein>